<dbReference type="InterPro" id="IPR019734">
    <property type="entry name" value="TPR_rpt"/>
</dbReference>
<reference evidence="1 2" key="1">
    <citation type="submission" date="2024-07" db="EMBL/GenBank/DDBJ databases">
        <title>Section-level genome sequencing and comparative genomics of Aspergillus sections Usti and Cavernicolus.</title>
        <authorList>
            <consortium name="Lawrence Berkeley National Laboratory"/>
            <person name="Nybo J.L."/>
            <person name="Vesth T.C."/>
            <person name="Theobald S."/>
            <person name="Frisvad J.C."/>
            <person name="Larsen T.O."/>
            <person name="Kjaerboelling I."/>
            <person name="Rothschild-Mancinelli K."/>
            <person name="Lyhne E.K."/>
            <person name="Kogle M.E."/>
            <person name="Barry K."/>
            <person name="Clum A."/>
            <person name="Na H."/>
            <person name="Ledsgaard L."/>
            <person name="Lin J."/>
            <person name="Lipzen A."/>
            <person name="Kuo A."/>
            <person name="Riley R."/>
            <person name="Mondo S."/>
            <person name="LaButti K."/>
            <person name="Haridas S."/>
            <person name="Pangalinan J."/>
            <person name="Salamov A.A."/>
            <person name="Simmons B.A."/>
            <person name="Magnuson J.K."/>
            <person name="Chen J."/>
            <person name="Drula E."/>
            <person name="Henrissat B."/>
            <person name="Wiebenga A."/>
            <person name="Lubbers R.J."/>
            <person name="Gomes A.C."/>
            <person name="Macurrencykelacurrency M.R."/>
            <person name="Stajich J."/>
            <person name="Grigoriev I.V."/>
            <person name="Mortensen U.H."/>
            <person name="De vries R.P."/>
            <person name="Baker S.E."/>
            <person name="Andersen M.R."/>
        </authorList>
    </citation>
    <scope>NUCLEOTIDE SEQUENCE [LARGE SCALE GENOMIC DNA]</scope>
    <source>
        <strain evidence="1 2">CBS 756.74</strain>
    </source>
</reference>
<dbReference type="EMBL" id="JBFXLR010000051">
    <property type="protein sequence ID" value="KAL2842506.1"/>
    <property type="molecule type" value="Genomic_DNA"/>
</dbReference>
<gene>
    <name evidence="1" type="ORF">BJX68DRAFT_244795</name>
</gene>
<organism evidence="1 2">
    <name type="scientific">Aspergillus pseudodeflectus</name>
    <dbReference type="NCBI Taxonomy" id="176178"/>
    <lineage>
        <taxon>Eukaryota</taxon>
        <taxon>Fungi</taxon>
        <taxon>Dikarya</taxon>
        <taxon>Ascomycota</taxon>
        <taxon>Pezizomycotina</taxon>
        <taxon>Eurotiomycetes</taxon>
        <taxon>Eurotiomycetidae</taxon>
        <taxon>Eurotiales</taxon>
        <taxon>Aspergillaceae</taxon>
        <taxon>Aspergillus</taxon>
        <taxon>Aspergillus subgen. Nidulantes</taxon>
    </lineage>
</organism>
<dbReference type="PANTHER" id="PTHR46082:SF6">
    <property type="entry name" value="AAA+ ATPASE DOMAIN-CONTAINING PROTEIN-RELATED"/>
    <property type="match status" value="1"/>
</dbReference>
<dbReference type="Gene3D" id="3.40.50.300">
    <property type="entry name" value="P-loop containing nucleotide triphosphate hydrolases"/>
    <property type="match status" value="1"/>
</dbReference>
<dbReference type="PANTHER" id="PTHR46082">
    <property type="entry name" value="ATP/GTP-BINDING PROTEIN-RELATED"/>
    <property type="match status" value="1"/>
</dbReference>
<name>A0ABR4JR65_9EURO</name>
<evidence type="ECO:0000313" key="2">
    <source>
        <dbReference type="Proteomes" id="UP001610444"/>
    </source>
</evidence>
<dbReference type="GeneID" id="98156543"/>
<dbReference type="Pfam" id="PF13424">
    <property type="entry name" value="TPR_12"/>
    <property type="match status" value="4"/>
</dbReference>
<accession>A0ABR4JR65</accession>
<dbReference type="InterPro" id="IPR053137">
    <property type="entry name" value="NLR-like"/>
</dbReference>
<dbReference type="RefSeq" id="XP_070895131.1">
    <property type="nucleotide sequence ID" value="XM_071041379.1"/>
</dbReference>
<dbReference type="Gene3D" id="1.25.40.10">
    <property type="entry name" value="Tetratricopeptide repeat domain"/>
    <property type="match status" value="3"/>
</dbReference>
<dbReference type="InterPro" id="IPR027417">
    <property type="entry name" value="P-loop_NTPase"/>
</dbReference>
<comment type="caution">
    <text evidence="1">The sequence shown here is derived from an EMBL/GenBank/DDBJ whole genome shotgun (WGS) entry which is preliminary data.</text>
</comment>
<protein>
    <recommendedName>
        <fullName evidence="3">NB-ARC domain-containing protein</fullName>
    </recommendedName>
</protein>
<dbReference type="SUPFAM" id="SSF48452">
    <property type="entry name" value="TPR-like"/>
    <property type="match status" value="3"/>
</dbReference>
<dbReference type="SMART" id="SM00028">
    <property type="entry name" value="TPR"/>
    <property type="match status" value="5"/>
</dbReference>
<dbReference type="Proteomes" id="UP001610444">
    <property type="component" value="Unassembled WGS sequence"/>
</dbReference>
<dbReference type="Pfam" id="PF13374">
    <property type="entry name" value="TPR_10"/>
    <property type="match status" value="1"/>
</dbReference>
<keyword evidence="2" id="KW-1185">Reference proteome</keyword>
<evidence type="ECO:0000313" key="1">
    <source>
        <dbReference type="EMBL" id="KAL2842506.1"/>
    </source>
</evidence>
<evidence type="ECO:0008006" key="3">
    <source>
        <dbReference type="Google" id="ProtNLM"/>
    </source>
</evidence>
<dbReference type="InterPro" id="IPR011990">
    <property type="entry name" value="TPR-like_helical_dom_sf"/>
</dbReference>
<dbReference type="SUPFAM" id="SSF52540">
    <property type="entry name" value="P-loop containing nucleoside triphosphate hydrolases"/>
    <property type="match status" value="1"/>
</dbReference>
<proteinExistence type="predicted"/>
<sequence>MVVGSPISDEGSLRPVRSVPGWLSQRFFGRATELDWLESILQPGIPASSGRRAALWGMTGIGKTQLMLKYEQNFGDTYTAASLFIVAGSQEKFIQSCQKILEVIGLPEREKPDPDAKINGLRRWLDERDGWLLIIDNATNNELPDIQNLLGSTKKGHILISSQSFAAVDKIVGNGEAYRELRGLTEKDATSIFLSISNVEANDQNQDLAKEIVKEVGYLPHMIDQAAWYVRKHDIDLNQYLKRFRETPSEILRWQDQHRSAPVKHFDMAFRDLRHSHPDAMNVLCLYSFYEPESIPRFTQWSRESDTIHAISQTATSTKNKLGLFRSLCSLCCLTTDPATDSDGRNQMSKVSKPYTTIVGICKNHTRLEDAIGELWNFNHVRKAPEKGVLWMHDITRQMARNFIDPEDYAKWLESAIIILYHTFPEKDNSPEDHAVVDIYLPQAATLIAQAQKSNLDLGKYAGLLVLCAQCYHHRGEYRKAIEWYEKAQPHYNRAFGTSHPRCITLLHDLAWSYRESGNHARAEEMYRQTMKLRSTHRGPNSPEALESLKDLAALIERTGRLKEAEALFLDLHNMQVTTLGAGNPITLAGGHNLALCYANQGRLSDAEVIYRETLIMSEKTLGKDELGTIKTVGNLAVTLDHNGKLQEAEQLYDHALETYTRLLGYDNLLSLRVRSNISGLYRQQGRFSKAESMIRETLAAYLGILGKNHFHVAVAIHDVAEVLHDRGNLYDAGKLYEAAIKAMEDDATGHPLTFRAIDAAGILERERGDLEKARNWAERAYNDNLKLLGWLDPYTLVAANNYAEILHAEGQHDEVKRLYQDCLRGFKELLGDGHPHYAMTLNSLGRLSWLTTGGGDPMSFFSQAHQIFKSLLGESHWCTLTAELNVARTHFGVGELDTALTLMLKIRDAHKKAGEISLPRLGVVEFFLGMLFSSKQGAESSTAAIMHFKSAEDGYIKTLGASHPNYLWASCMHIRALYESGRSEEADIYLSNIESQLLLDGSVGSAVVGYGKLTYRELISLKSMELHWKAFMQLPFGETVRLRWGRKTVWRDSEPAKLHS</sequence>